<keyword evidence="3" id="KW-1185">Reference proteome</keyword>
<reference evidence="2" key="1">
    <citation type="submission" date="2020-05" db="UniProtKB">
        <authorList>
            <consortium name="EnsemblMetazoa"/>
        </authorList>
    </citation>
    <scope>IDENTIFICATION</scope>
    <source>
        <strain evidence="2">Jacobina</strain>
    </source>
</reference>
<evidence type="ECO:0000313" key="2">
    <source>
        <dbReference type="EnsemblMetazoa" id="LLOJ002689-PA"/>
    </source>
</evidence>
<dbReference type="GO" id="GO:0031146">
    <property type="term" value="P:SCF-dependent proteasomal ubiquitin-dependent protein catabolic process"/>
    <property type="evidence" value="ECO:0007669"/>
    <property type="project" value="TreeGrafter"/>
</dbReference>
<dbReference type="PANTHER" id="PTHR13318:SF152">
    <property type="entry name" value="F-BOX_LRR-REPEAT PROTEIN 4"/>
    <property type="match status" value="1"/>
</dbReference>
<dbReference type="VEuPathDB" id="VectorBase:LLONM1_006336"/>
<dbReference type="InterPro" id="IPR001810">
    <property type="entry name" value="F-box_dom"/>
</dbReference>
<dbReference type="InterPro" id="IPR036047">
    <property type="entry name" value="F-box-like_dom_sf"/>
</dbReference>
<proteinExistence type="predicted"/>
<organism evidence="2 3">
    <name type="scientific">Lutzomyia longipalpis</name>
    <name type="common">Sand fly</name>
    <dbReference type="NCBI Taxonomy" id="7200"/>
    <lineage>
        <taxon>Eukaryota</taxon>
        <taxon>Metazoa</taxon>
        <taxon>Ecdysozoa</taxon>
        <taxon>Arthropoda</taxon>
        <taxon>Hexapoda</taxon>
        <taxon>Insecta</taxon>
        <taxon>Pterygota</taxon>
        <taxon>Neoptera</taxon>
        <taxon>Endopterygota</taxon>
        <taxon>Diptera</taxon>
        <taxon>Nematocera</taxon>
        <taxon>Psychodoidea</taxon>
        <taxon>Psychodidae</taxon>
        <taxon>Lutzomyia</taxon>
        <taxon>Lutzomyia</taxon>
    </lineage>
</organism>
<dbReference type="Gene3D" id="3.80.10.10">
    <property type="entry name" value="Ribonuclease Inhibitor"/>
    <property type="match status" value="1"/>
</dbReference>
<dbReference type="PROSITE" id="PS50181">
    <property type="entry name" value="FBOX"/>
    <property type="match status" value="1"/>
</dbReference>
<evidence type="ECO:0000313" key="3">
    <source>
        <dbReference type="Proteomes" id="UP000092461"/>
    </source>
</evidence>
<dbReference type="Gene3D" id="1.20.1280.50">
    <property type="match status" value="1"/>
</dbReference>
<dbReference type="AlphaFoldDB" id="A0A1B0CEB9"/>
<evidence type="ECO:0000259" key="1">
    <source>
        <dbReference type="PROSITE" id="PS50181"/>
    </source>
</evidence>
<name>A0A1B0CEB9_LUTLO</name>
<feature type="domain" description="F-box" evidence="1">
    <location>
        <begin position="279"/>
        <end position="325"/>
    </location>
</feature>
<dbReference type="GO" id="GO:0019005">
    <property type="term" value="C:SCF ubiquitin ligase complex"/>
    <property type="evidence" value="ECO:0007669"/>
    <property type="project" value="TreeGrafter"/>
</dbReference>
<dbReference type="VEuPathDB" id="VectorBase:LLOJ002689"/>
<accession>A0A1B0CEB9</accession>
<dbReference type="InterPro" id="IPR032675">
    <property type="entry name" value="LRR_dom_sf"/>
</dbReference>
<protein>
    <recommendedName>
        <fullName evidence="1">F-box domain-containing protein</fullName>
    </recommendedName>
</protein>
<dbReference type="SUPFAM" id="SSF81383">
    <property type="entry name" value="F-box domain"/>
    <property type="match status" value="1"/>
</dbReference>
<sequence>MISETDTSVTSSEDLTTEEAALEIQDSHPAPEEVILINQYAQKVIDFSSQYGSDTSISYTAYNITGRPSKFPDYGDFPETFAMRTYGRWWDIAPSAMEELQPTNFHDIPIHDFIVVEFEEFVIPEAIAVYETYNPGAIVKIWAYFSTISTWKCLWYSFPDPYVEKRPRIFSPPLKKVALPTKIIRLEFNHIFLDYFTEIDGMVLTGRKCDVGEICDAAAMRKSKKGPILRKLESVQFKLRQIENHKDILKDFLANDLGNFMKEVGLVHEDEKEDNTPPQITLKDLPCEILFKILSYLDLVSIFRTAQVCKKLYDVATDPFLYQEINLKPYWHAVCDEMLTTLTKRATLLKKLDISWCGLFHSITPSVFREFVRCCCKNLTHLRMNSCKFINAFCMEVVGSVCVNLRELCLRNYSKSPSVLNFHCLKNLRFLERLDLFRTQIDSDLLLMTLRYNPGLKHLNLGICNSTVSMDDVAVHIARYNRSIVSIDMWKSHFLSSVGLLSLSQCHDLEEVDFGWCLREEASPGDSLRILLKGCPKLKKVFLAAIRGINDRDLENITEFCPNLEQLDLMGVLGITYDMCYKILSNCRKLKMLDLSFCDQIDEIQTALWRDVFRVSIKRNFVPPDHPFIT</sequence>
<dbReference type="Pfam" id="PF12937">
    <property type="entry name" value="F-box-like"/>
    <property type="match status" value="1"/>
</dbReference>
<dbReference type="SMART" id="SM00256">
    <property type="entry name" value="FBOX"/>
    <property type="match status" value="1"/>
</dbReference>
<dbReference type="PANTHER" id="PTHR13318">
    <property type="entry name" value="PARTNER OF PAIRED, ISOFORM B-RELATED"/>
    <property type="match status" value="1"/>
</dbReference>
<dbReference type="EnsemblMetazoa" id="LLOJ002689-RA">
    <property type="protein sequence ID" value="LLOJ002689-PA"/>
    <property type="gene ID" value="LLOJ002689"/>
</dbReference>
<dbReference type="Proteomes" id="UP000092461">
    <property type="component" value="Unassembled WGS sequence"/>
</dbReference>
<dbReference type="EMBL" id="AJWK01008723">
    <property type="status" value="NOT_ANNOTATED_CDS"/>
    <property type="molecule type" value="Genomic_DNA"/>
</dbReference>
<dbReference type="SUPFAM" id="SSF52047">
    <property type="entry name" value="RNI-like"/>
    <property type="match status" value="1"/>
</dbReference>